<feature type="signal peptide" evidence="1">
    <location>
        <begin position="1"/>
        <end position="18"/>
    </location>
</feature>
<reference evidence="2" key="1">
    <citation type="submission" date="2021-12" db="EMBL/GenBank/DDBJ databases">
        <authorList>
            <person name="King R."/>
        </authorList>
    </citation>
    <scope>NUCLEOTIDE SEQUENCE</scope>
</reference>
<accession>A0A9P0A3T2</accession>
<keyword evidence="3" id="KW-1185">Reference proteome</keyword>
<sequence length="189" mass="21476">MIFIVILCAASVLTDADAKVRRATVSRKAAPKSADQLLSELQVLEKIRRDSLKKAFGNPKYKADPRMMENLSVLSLVDSLFLEYHNYYNAMNKLIRSDEESTAAHQALTTIKSSRERLIKLYKAVTEKGGKLQKPNVSTDNQMNLLETVFGKTLKKNDEIEAELRVEFEKSPFINHMKNMPNLPNESPF</sequence>
<keyword evidence="1" id="KW-0732">Signal</keyword>
<gene>
    <name evidence="2" type="ORF">BEMITA_LOCUS2299</name>
</gene>
<feature type="chain" id="PRO_5040284989" evidence="1">
    <location>
        <begin position="19"/>
        <end position="189"/>
    </location>
</feature>
<dbReference type="Proteomes" id="UP001152759">
    <property type="component" value="Chromosome 10"/>
</dbReference>
<dbReference type="EMBL" id="OU963871">
    <property type="protein sequence ID" value="CAH0382800.1"/>
    <property type="molecule type" value="Genomic_DNA"/>
</dbReference>
<proteinExistence type="predicted"/>
<evidence type="ECO:0000256" key="1">
    <source>
        <dbReference type="SAM" id="SignalP"/>
    </source>
</evidence>
<evidence type="ECO:0000313" key="2">
    <source>
        <dbReference type="EMBL" id="CAH0382800.1"/>
    </source>
</evidence>
<protein>
    <submittedName>
        <fullName evidence="2">Uncharacterized protein</fullName>
    </submittedName>
</protein>
<name>A0A9P0A3T2_BEMTA</name>
<dbReference type="AlphaFoldDB" id="A0A9P0A3T2"/>
<organism evidence="2 3">
    <name type="scientific">Bemisia tabaci</name>
    <name type="common">Sweetpotato whitefly</name>
    <name type="synonym">Aleurodes tabaci</name>
    <dbReference type="NCBI Taxonomy" id="7038"/>
    <lineage>
        <taxon>Eukaryota</taxon>
        <taxon>Metazoa</taxon>
        <taxon>Ecdysozoa</taxon>
        <taxon>Arthropoda</taxon>
        <taxon>Hexapoda</taxon>
        <taxon>Insecta</taxon>
        <taxon>Pterygota</taxon>
        <taxon>Neoptera</taxon>
        <taxon>Paraneoptera</taxon>
        <taxon>Hemiptera</taxon>
        <taxon>Sternorrhyncha</taxon>
        <taxon>Aleyrodoidea</taxon>
        <taxon>Aleyrodidae</taxon>
        <taxon>Aleyrodinae</taxon>
        <taxon>Bemisia</taxon>
    </lineage>
</organism>
<evidence type="ECO:0000313" key="3">
    <source>
        <dbReference type="Proteomes" id="UP001152759"/>
    </source>
</evidence>